<organism evidence="3">
    <name type="scientific">marine sediment metagenome</name>
    <dbReference type="NCBI Taxonomy" id="412755"/>
    <lineage>
        <taxon>unclassified sequences</taxon>
        <taxon>metagenomes</taxon>
        <taxon>ecological metagenomes</taxon>
    </lineage>
</organism>
<dbReference type="EMBL" id="LAZR01047372">
    <property type="protein sequence ID" value="KKK94377.1"/>
    <property type="molecule type" value="Genomic_DNA"/>
</dbReference>
<name>A0A0F8ZKQ7_9ZZZZ</name>
<dbReference type="PANTHER" id="PTHR45753">
    <property type="entry name" value="ORNITHINE CARBAMOYLTRANSFERASE, MITOCHONDRIAL"/>
    <property type="match status" value="1"/>
</dbReference>
<dbReference type="InterPro" id="IPR006130">
    <property type="entry name" value="Asp/Orn_carbamoylTrfase"/>
</dbReference>
<sequence>MNELKRKDVTGITDLDKEQIDFILEVSAQLKRDLKMGKPHRLLEGKSLGGIFETPSTRTSISFETAMTQLGGHMLWLDPHRLWVGEAAEEDWRDTMKTLDRYLDGIAYRAVRRDRVESAAEYTNIPVINASCPVEHPCQALADALTPCVDTEPPVALGIDLQPGIERCDFAA</sequence>
<dbReference type="GO" id="GO:0019240">
    <property type="term" value="P:citrulline biosynthetic process"/>
    <property type="evidence" value="ECO:0007669"/>
    <property type="project" value="TreeGrafter"/>
</dbReference>
<dbReference type="InterPro" id="IPR036901">
    <property type="entry name" value="Asp/Orn_carbamoylTrfase_sf"/>
</dbReference>
<dbReference type="PRINTS" id="PR00100">
    <property type="entry name" value="AOTCASE"/>
</dbReference>
<reference evidence="3" key="1">
    <citation type="journal article" date="2015" name="Nature">
        <title>Complex archaea that bridge the gap between prokaryotes and eukaryotes.</title>
        <authorList>
            <person name="Spang A."/>
            <person name="Saw J.H."/>
            <person name="Jorgensen S.L."/>
            <person name="Zaremba-Niedzwiedzka K."/>
            <person name="Martijn J."/>
            <person name="Lind A.E."/>
            <person name="van Eijk R."/>
            <person name="Schleper C."/>
            <person name="Guy L."/>
            <person name="Ettema T.J."/>
        </authorList>
    </citation>
    <scope>NUCLEOTIDE SEQUENCE</scope>
</reference>
<feature type="domain" description="Aspartate/ornithine carbamoyltransferase carbamoyl-P binding" evidence="2">
    <location>
        <begin position="7"/>
        <end position="146"/>
    </location>
</feature>
<dbReference type="InterPro" id="IPR006132">
    <property type="entry name" value="Asp/Orn_carbamoyltranf_P-bd"/>
</dbReference>
<dbReference type="AlphaFoldDB" id="A0A0F8ZKQ7"/>
<dbReference type="SUPFAM" id="SSF53671">
    <property type="entry name" value="Aspartate/ornithine carbamoyltransferase"/>
    <property type="match status" value="1"/>
</dbReference>
<dbReference type="Gene3D" id="3.40.50.1370">
    <property type="entry name" value="Aspartate/ornithine carbamoyltransferase"/>
    <property type="match status" value="1"/>
</dbReference>
<accession>A0A0F8ZKQ7</accession>
<keyword evidence="1" id="KW-0808">Transferase</keyword>
<dbReference type="GO" id="GO:0016597">
    <property type="term" value="F:amino acid binding"/>
    <property type="evidence" value="ECO:0007669"/>
    <property type="project" value="InterPro"/>
</dbReference>
<dbReference type="Pfam" id="PF02729">
    <property type="entry name" value="OTCace_N"/>
    <property type="match status" value="1"/>
</dbReference>
<dbReference type="GO" id="GO:0042450">
    <property type="term" value="P:L-arginine biosynthetic process via ornithine"/>
    <property type="evidence" value="ECO:0007669"/>
    <property type="project" value="TreeGrafter"/>
</dbReference>
<dbReference type="PRINTS" id="PR00101">
    <property type="entry name" value="ATCASE"/>
</dbReference>
<proteinExistence type="predicted"/>
<evidence type="ECO:0000256" key="1">
    <source>
        <dbReference type="ARBA" id="ARBA00022679"/>
    </source>
</evidence>
<evidence type="ECO:0000259" key="2">
    <source>
        <dbReference type="Pfam" id="PF02729"/>
    </source>
</evidence>
<evidence type="ECO:0000313" key="3">
    <source>
        <dbReference type="EMBL" id="KKK94377.1"/>
    </source>
</evidence>
<comment type="caution">
    <text evidence="3">The sequence shown here is derived from an EMBL/GenBank/DDBJ whole genome shotgun (WGS) entry which is preliminary data.</text>
</comment>
<dbReference type="GO" id="GO:0004585">
    <property type="term" value="F:ornithine carbamoyltransferase activity"/>
    <property type="evidence" value="ECO:0007669"/>
    <property type="project" value="TreeGrafter"/>
</dbReference>
<protein>
    <recommendedName>
        <fullName evidence="2">Aspartate/ornithine carbamoyltransferase carbamoyl-P binding domain-containing protein</fullName>
    </recommendedName>
</protein>
<gene>
    <name evidence="3" type="ORF">LCGC14_2683460</name>
</gene>
<dbReference type="PANTHER" id="PTHR45753:SF3">
    <property type="entry name" value="ORNITHINE TRANSCARBAMYLASE, MITOCHONDRIAL"/>
    <property type="match status" value="1"/>
</dbReference>